<evidence type="ECO:0000259" key="7">
    <source>
        <dbReference type="Pfam" id="PF07106"/>
    </source>
</evidence>
<comment type="similarity">
    <text evidence="2">Belongs to the HOP2 family.</text>
</comment>
<evidence type="ECO:0000313" key="9">
    <source>
        <dbReference type="Proteomes" id="UP000267821"/>
    </source>
</evidence>
<evidence type="ECO:0000313" key="8">
    <source>
        <dbReference type="EMBL" id="RPB29475.1"/>
    </source>
</evidence>
<feature type="domain" description="Homologous-pairing protein 2 winged helix" evidence="7">
    <location>
        <begin position="38"/>
        <end position="97"/>
    </location>
</feature>
<evidence type="ECO:0000256" key="1">
    <source>
        <dbReference type="ARBA" id="ARBA00004123"/>
    </source>
</evidence>
<keyword evidence="6" id="KW-0175">Coiled coil</keyword>
<dbReference type="GO" id="GO:0120230">
    <property type="term" value="F:recombinase activator activity"/>
    <property type="evidence" value="ECO:0007669"/>
    <property type="project" value="TreeGrafter"/>
</dbReference>
<dbReference type="PANTHER" id="PTHR15938">
    <property type="entry name" value="TBP-1 INTERACTING PROTEIN"/>
    <property type="match status" value="1"/>
</dbReference>
<accession>A0A3N4MNW2</accession>
<sequence>MPPKKAKEKLLTGEQGTRGNLGLFKHRVTVMYMLIRTASDLILEYLRKQNRPYSITEIVSNLHDAVSKPNATKALKDLTERELIKEKVSGKQAIYHITQDPRDAATPEELKEINLKVEGMRGEITSLKSEKKELESELAALRSAPTAKALQQTIKELKAEIATLSARLGPLRAGTVTPVSPAEKAAVDGDLAKFEKMLQKRMKIFKELSELVTEGGEQNKKDLWVSTKPMHPDRIFVTRMHGI</sequence>
<reference evidence="8 9" key="1">
    <citation type="journal article" date="2018" name="Nat. Ecol. Evol.">
        <title>Pezizomycetes genomes reveal the molecular basis of ectomycorrhizal truffle lifestyle.</title>
        <authorList>
            <person name="Murat C."/>
            <person name="Payen T."/>
            <person name="Noel B."/>
            <person name="Kuo A."/>
            <person name="Morin E."/>
            <person name="Chen J."/>
            <person name="Kohler A."/>
            <person name="Krizsan K."/>
            <person name="Balestrini R."/>
            <person name="Da Silva C."/>
            <person name="Montanini B."/>
            <person name="Hainaut M."/>
            <person name="Levati E."/>
            <person name="Barry K.W."/>
            <person name="Belfiori B."/>
            <person name="Cichocki N."/>
            <person name="Clum A."/>
            <person name="Dockter R.B."/>
            <person name="Fauchery L."/>
            <person name="Guy J."/>
            <person name="Iotti M."/>
            <person name="Le Tacon F."/>
            <person name="Lindquist E.A."/>
            <person name="Lipzen A."/>
            <person name="Malagnac F."/>
            <person name="Mello A."/>
            <person name="Molinier V."/>
            <person name="Miyauchi S."/>
            <person name="Poulain J."/>
            <person name="Riccioni C."/>
            <person name="Rubini A."/>
            <person name="Sitrit Y."/>
            <person name="Splivallo R."/>
            <person name="Traeger S."/>
            <person name="Wang M."/>
            <person name="Zifcakova L."/>
            <person name="Wipf D."/>
            <person name="Zambonelli A."/>
            <person name="Paolocci F."/>
            <person name="Nowrousian M."/>
            <person name="Ottonello S."/>
            <person name="Baldrian P."/>
            <person name="Spatafora J.W."/>
            <person name="Henrissat B."/>
            <person name="Nagy L.G."/>
            <person name="Aury J.M."/>
            <person name="Wincker P."/>
            <person name="Grigoriev I.V."/>
            <person name="Bonfante P."/>
            <person name="Martin F.M."/>
        </authorList>
    </citation>
    <scope>NUCLEOTIDE SEQUENCE [LARGE SCALE GENOMIC DNA]</scope>
    <source>
        <strain evidence="8 9">ATCC MYA-4762</strain>
    </source>
</reference>
<feature type="coiled-coil region" evidence="6">
    <location>
        <begin position="110"/>
        <end position="167"/>
    </location>
</feature>
<dbReference type="GO" id="GO:0120231">
    <property type="term" value="C:DNA recombinase auxiliary factor complex"/>
    <property type="evidence" value="ECO:0007669"/>
    <property type="project" value="TreeGrafter"/>
</dbReference>
<dbReference type="STRING" id="1051890.A0A3N4MNW2"/>
<evidence type="ECO:0000256" key="3">
    <source>
        <dbReference type="ARBA" id="ARBA00023172"/>
    </source>
</evidence>
<comment type="subcellular location">
    <subcellularLocation>
        <location evidence="1">Nucleus</location>
    </subcellularLocation>
</comment>
<organism evidence="8 9">
    <name type="scientific">Terfezia boudieri ATCC MYA-4762</name>
    <dbReference type="NCBI Taxonomy" id="1051890"/>
    <lineage>
        <taxon>Eukaryota</taxon>
        <taxon>Fungi</taxon>
        <taxon>Dikarya</taxon>
        <taxon>Ascomycota</taxon>
        <taxon>Pezizomycotina</taxon>
        <taxon>Pezizomycetes</taxon>
        <taxon>Pezizales</taxon>
        <taxon>Pezizaceae</taxon>
        <taxon>Terfezia</taxon>
    </lineage>
</organism>
<keyword evidence="9" id="KW-1185">Reference proteome</keyword>
<evidence type="ECO:0000256" key="6">
    <source>
        <dbReference type="SAM" id="Coils"/>
    </source>
</evidence>
<dbReference type="GO" id="GO:0003690">
    <property type="term" value="F:double-stranded DNA binding"/>
    <property type="evidence" value="ECO:0007669"/>
    <property type="project" value="TreeGrafter"/>
</dbReference>
<dbReference type="EMBL" id="ML121527">
    <property type="protein sequence ID" value="RPB29475.1"/>
    <property type="molecule type" value="Genomic_DNA"/>
</dbReference>
<dbReference type="AlphaFoldDB" id="A0A3N4MNW2"/>
<keyword evidence="3" id="KW-0233">DNA recombination</keyword>
<dbReference type="InterPro" id="IPR036390">
    <property type="entry name" value="WH_DNA-bd_sf"/>
</dbReference>
<dbReference type="InterPro" id="IPR036388">
    <property type="entry name" value="WH-like_DNA-bd_sf"/>
</dbReference>
<dbReference type="Pfam" id="PF07106">
    <property type="entry name" value="WHD_TBPIP"/>
    <property type="match status" value="1"/>
</dbReference>
<evidence type="ECO:0000256" key="5">
    <source>
        <dbReference type="ARBA" id="ARBA00023254"/>
    </source>
</evidence>
<evidence type="ECO:0000256" key="2">
    <source>
        <dbReference type="ARBA" id="ARBA00007922"/>
    </source>
</evidence>
<protein>
    <submittedName>
        <fullName evidence="8">TBPIP-domain-containing protein</fullName>
    </submittedName>
</protein>
<dbReference type="PANTHER" id="PTHR15938:SF0">
    <property type="entry name" value="HOMOLOGOUS-PAIRING PROTEIN 2 HOMOLOG"/>
    <property type="match status" value="1"/>
</dbReference>
<dbReference type="GO" id="GO:0007129">
    <property type="term" value="P:homologous chromosome pairing at meiosis"/>
    <property type="evidence" value="ECO:0007669"/>
    <property type="project" value="TreeGrafter"/>
</dbReference>
<name>A0A3N4MNW2_9PEZI</name>
<dbReference type="InParanoid" id="A0A3N4MNW2"/>
<dbReference type="GO" id="GO:0000794">
    <property type="term" value="C:condensed nuclear chromosome"/>
    <property type="evidence" value="ECO:0007669"/>
    <property type="project" value="TreeGrafter"/>
</dbReference>
<keyword evidence="5" id="KW-0469">Meiosis</keyword>
<dbReference type="InterPro" id="IPR010776">
    <property type="entry name" value="Hop2_WH_dom"/>
</dbReference>
<dbReference type="SUPFAM" id="SSF75704">
    <property type="entry name" value="Mitotic arrest deficient-like 1, Mad1"/>
    <property type="match status" value="1"/>
</dbReference>
<gene>
    <name evidence="8" type="ORF">L211DRAFT_18782</name>
</gene>
<dbReference type="GO" id="GO:0000709">
    <property type="term" value="P:meiotic joint molecule formation"/>
    <property type="evidence" value="ECO:0007669"/>
    <property type="project" value="TreeGrafter"/>
</dbReference>
<dbReference type="Proteomes" id="UP000267821">
    <property type="component" value="Unassembled WGS sequence"/>
</dbReference>
<dbReference type="GO" id="GO:0010774">
    <property type="term" value="P:meiotic strand invasion involved in reciprocal meiotic recombination"/>
    <property type="evidence" value="ECO:0007669"/>
    <property type="project" value="TreeGrafter"/>
</dbReference>
<evidence type="ECO:0000256" key="4">
    <source>
        <dbReference type="ARBA" id="ARBA00023242"/>
    </source>
</evidence>
<dbReference type="Gene3D" id="1.10.10.10">
    <property type="entry name" value="Winged helix-like DNA-binding domain superfamily/Winged helix DNA-binding domain"/>
    <property type="match status" value="1"/>
</dbReference>
<keyword evidence="4" id="KW-0539">Nucleus</keyword>
<dbReference type="OrthoDB" id="272266at2759"/>
<proteinExistence type="inferred from homology"/>
<dbReference type="SUPFAM" id="SSF46785">
    <property type="entry name" value="Winged helix' DNA-binding domain"/>
    <property type="match status" value="1"/>
</dbReference>